<comment type="caution">
    <text evidence="2">The sequence shown here is derived from an EMBL/GenBank/DDBJ whole genome shotgun (WGS) entry which is preliminary data.</text>
</comment>
<dbReference type="InterPro" id="IPR036597">
    <property type="entry name" value="Fido-like_dom_sf"/>
</dbReference>
<dbReference type="Proteomes" id="UP001174208">
    <property type="component" value="Unassembled WGS sequence"/>
</dbReference>
<dbReference type="SUPFAM" id="SSF140931">
    <property type="entry name" value="Fic-like"/>
    <property type="match status" value="1"/>
</dbReference>
<keyword evidence="3" id="KW-1185">Reference proteome</keyword>
<evidence type="ECO:0000259" key="1">
    <source>
        <dbReference type="PROSITE" id="PS51459"/>
    </source>
</evidence>
<name>A0ABT8K8K1_9MICO</name>
<gene>
    <name evidence="2" type="ORF">P5G50_04845</name>
</gene>
<organism evidence="2 3">
    <name type="scientific">Leifsonia williamsii</name>
    <dbReference type="NCBI Taxonomy" id="3035919"/>
    <lineage>
        <taxon>Bacteria</taxon>
        <taxon>Bacillati</taxon>
        <taxon>Actinomycetota</taxon>
        <taxon>Actinomycetes</taxon>
        <taxon>Micrococcales</taxon>
        <taxon>Microbacteriaceae</taxon>
        <taxon>Leifsonia</taxon>
    </lineage>
</organism>
<dbReference type="Gene3D" id="1.10.3290.10">
    <property type="entry name" value="Fido-like domain"/>
    <property type="match status" value="1"/>
</dbReference>
<evidence type="ECO:0000313" key="2">
    <source>
        <dbReference type="EMBL" id="MDN4613775.1"/>
    </source>
</evidence>
<proteinExistence type="predicted"/>
<dbReference type="EMBL" id="JAROCF010000001">
    <property type="protein sequence ID" value="MDN4613775.1"/>
    <property type="molecule type" value="Genomic_DNA"/>
</dbReference>
<dbReference type="PANTHER" id="PTHR13504:SF38">
    <property type="entry name" value="FIDO DOMAIN-CONTAINING PROTEIN"/>
    <property type="match status" value="1"/>
</dbReference>
<reference evidence="2" key="1">
    <citation type="submission" date="2023-06" db="EMBL/GenBank/DDBJ databases">
        <title>MT1 and MT2 Draft Genomes of Novel Species.</title>
        <authorList>
            <person name="Venkateswaran K."/>
        </authorList>
    </citation>
    <scope>NUCLEOTIDE SEQUENCE</scope>
    <source>
        <strain evidence="2">F6_8S_P_1B</strain>
    </source>
</reference>
<dbReference type="InterPro" id="IPR003812">
    <property type="entry name" value="Fido"/>
</dbReference>
<dbReference type="InterPro" id="IPR040198">
    <property type="entry name" value="Fido_containing"/>
</dbReference>
<dbReference type="RefSeq" id="WP_301210182.1">
    <property type="nucleotide sequence ID" value="NZ_JAROCF010000001.1"/>
</dbReference>
<dbReference type="Pfam" id="PF02661">
    <property type="entry name" value="Fic"/>
    <property type="match status" value="1"/>
</dbReference>
<dbReference type="PANTHER" id="PTHR13504">
    <property type="entry name" value="FIDO DOMAIN-CONTAINING PROTEIN DDB_G0283145"/>
    <property type="match status" value="1"/>
</dbReference>
<accession>A0ABT8K8K1</accession>
<dbReference type="PROSITE" id="PS51459">
    <property type="entry name" value="FIDO"/>
    <property type="match status" value="1"/>
</dbReference>
<protein>
    <submittedName>
        <fullName evidence="2">Fic family protein</fullName>
    </submittedName>
</protein>
<feature type="domain" description="Fido" evidence="1">
    <location>
        <begin position="135"/>
        <end position="280"/>
    </location>
</feature>
<evidence type="ECO:0000313" key="3">
    <source>
        <dbReference type="Proteomes" id="UP001174208"/>
    </source>
</evidence>
<sequence>MGTALTYESRRLPRADEPLYASRRQNLLRREPYTAAIPARIADIALDLSPDTLAEADDASAALVRFDSETTHFPAPFSAVLLRSESASSSQIEQLTSGTRAIAEAVIGERADGNAPLIVSNVRAMEAAIALADDISDASIIAMQKALLGDSAPDAVGRYRAEQVWVGGRLPHDASFVPPHHDRVPEAMADLVAFARRTDLPVLVQAAVAHAQFETIHPFPDGNGRTGRALLHAMLRHGGILRHLAVPVSAGLLSDIDGYFDALTAYRRGEADAIVQVFSSASLQAVDNARRLAAAMAALQAGWDSRLTGIRADAAARSIATATLEYPVINLATAMRATGASKPAVTNGLAQLVERGVLAPGNSKRRKRVWVNQEVLDALDAFVARAGRRNYAD</sequence>